<keyword evidence="4" id="KW-1185">Reference proteome</keyword>
<feature type="transmembrane region" description="Helical" evidence="1">
    <location>
        <begin position="327"/>
        <end position="346"/>
    </location>
</feature>
<dbReference type="RefSeq" id="WP_186641683.1">
    <property type="nucleotide sequence ID" value="NZ_JACOAF010000053.1"/>
</dbReference>
<name>A0ABR6VY70_9BACT</name>
<keyword evidence="3" id="KW-0012">Acyltransferase</keyword>
<comment type="caution">
    <text evidence="3">The sequence shown here is derived from an EMBL/GenBank/DDBJ whole genome shotgun (WGS) entry which is preliminary data.</text>
</comment>
<feature type="domain" description="Acyltransferase 3" evidence="2">
    <location>
        <begin position="18"/>
        <end position="342"/>
    </location>
</feature>
<keyword evidence="1" id="KW-0472">Membrane</keyword>
<feature type="transmembrane region" description="Helical" evidence="1">
    <location>
        <begin position="94"/>
        <end position="111"/>
    </location>
</feature>
<dbReference type="InterPro" id="IPR050879">
    <property type="entry name" value="Acyltransferase_3"/>
</dbReference>
<protein>
    <submittedName>
        <fullName evidence="3">Acyltransferase</fullName>
    </submittedName>
</protein>
<feature type="transmembrane region" description="Helical" evidence="1">
    <location>
        <begin position="228"/>
        <end position="247"/>
    </location>
</feature>
<accession>A0ABR6VY70</accession>
<dbReference type="Pfam" id="PF01757">
    <property type="entry name" value="Acyl_transf_3"/>
    <property type="match status" value="1"/>
</dbReference>
<organism evidence="3 4">
    <name type="scientific">Rufibacter sediminis</name>
    <dbReference type="NCBI Taxonomy" id="2762756"/>
    <lineage>
        <taxon>Bacteria</taxon>
        <taxon>Pseudomonadati</taxon>
        <taxon>Bacteroidota</taxon>
        <taxon>Cytophagia</taxon>
        <taxon>Cytophagales</taxon>
        <taxon>Hymenobacteraceae</taxon>
        <taxon>Rufibacter</taxon>
    </lineage>
</organism>
<dbReference type="PANTHER" id="PTHR23028">
    <property type="entry name" value="ACETYLTRANSFERASE"/>
    <property type="match status" value="1"/>
</dbReference>
<evidence type="ECO:0000313" key="3">
    <source>
        <dbReference type="EMBL" id="MBC3542096.1"/>
    </source>
</evidence>
<keyword evidence="1" id="KW-0812">Transmembrane</keyword>
<evidence type="ECO:0000256" key="1">
    <source>
        <dbReference type="SAM" id="Phobius"/>
    </source>
</evidence>
<dbReference type="Proteomes" id="UP000659698">
    <property type="component" value="Unassembled WGS sequence"/>
</dbReference>
<reference evidence="3 4" key="1">
    <citation type="journal article" date="2019" name="Int. J. Syst. Evol. Microbiol.">
        <title>Rufibacter sediminis sp. nov., isolated from freshwater lake sediment.</title>
        <authorList>
            <person name="Qu J.H."/>
            <person name="Zhang L.J."/>
            <person name="Fu Y.H."/>
            <person name="Li H.F."/>
        </authorList>
    </citation>
    <scope>NUCLEOTIDE SEQUENCE [LARGE SCALE GENOMIC DNA]</scope>
    <source>
        <strain evidence="3 4">H-1</strain>
    </source>
</reference>
<feature type="transmembrane region" description="Helical" evidence="1">
    <location>
        <begin position="21"/>
        <end position="42"/>
    </location>
</feature>
<dbReference type="GO" id="GO:0016746">
    <property type="term" value="F:acyltransferase activity"/>
    <property type="evidence" value="ECO:0007669"/>
    <property type="project" value="UniProtKB-KW"/>
</dbReference>
<evidence type="ECO:0000313" key="4">
    <source>
        <dbReference type="Proteomes" id="UP000659698"/>
    </source>
</evidence>
<keyword evidence="1" id="KW-1133">Transmembrane helix</keyword>
<keyword evidence="3" id="KW-0808">Transferase</keyword>
<gene>
    <name evidence="3" type="ORF">H7U12_20590</name>
</gene>
<dbReference type="InterPro" id="IPR002656">
    <property type="entry name" value="Acyl_transf_3_dom"/>
</dbReference>
<feature type="transmembrane region" description="Helical" evidence="1">
    <location>
        <begin position="259"/>
        <end position="279"/>
    </location>
</feature>
<dbReference type="PANTHER" id="PTHR23028:SF53">
    <property type="entry name" value="ACYL_TRANSF_3 DOMAIN-CONTAINING PROTEIN"/>
    <property type="match status" value="1"/>
</dbReference>
<proteinExistence type="predicted"/>
<sequence length="354" mass="41114">MNAISKLAVDQKVEIHRIHSLDYLRGLMAFLIAVYHYIIWVSDLQGAASFFGRIGVYGVSIFYILSGLTLYLVYKEKLTFSTQSITSFYIRRFFRIYPLLWVSMGLTIWLNKGEYTFQLLFLSFTGLFGFVAPSMYIGGVTWSIGNELVFYSLFPFLVLALENRKRLFYLIMAGLLSINLYFIFYAFDQTISLFDGQWGIYVNPFNHVILFVMGILLGYIVTNKPFKLTPRIQVILWLIGIVGLFFYPASGDLIHIVQGWARVFLTLFSCLICLCFYISTFNPPRLLHRLLENIGQVSYSIYLIHPVCFIVLIRLNQQTFDVKIRYVFLVYILVTLVVSNFLYYVLEKPMIKLG</sequence>
<feature type="non-terminal residue" evidence="3">
    <location>
        <position position="354"/>
    </location>
</feature>
<feature type="transmembrane region" description="Helical" evidence="1">
    <location>
        <begin position="199"/>
        <end position="222"/>
    </location>
</feature>
<feature type="transmembrane region" description="Helical" evidence="1">
    <location>
        <begin position="167"/>
        <end position="187"/>
    </location>
</feature>
<feature type="transmembrane region" description="Helical" evidence="1">
    <location>
        <begin position="144"/>
        <end position="161"/>
    </location>
</feature>
<evidence type="ECO:0000259" key="2">
    <source>
        <dbReference type="Pfam" id="PF01757"/>
    </source>
</evidence>
<feature type="transmembrane region" description="Helical" evidence="1">
    <location>
        <begin position="54"/>
        <end position="74"/>
    </location>
</feature>
<dbReference type="EMBL" id="JACOAF010000053">
    <property type="protein sequence ID" value="MBC3542096.1"/>
    <property type="molecule type" value="Genomic_DNA"/>
</dbReference>
<feature type="transmembrane region" description="Helical" evidence="1">
    <location>
        <begin position="299"/>
        <end position="315"/>
    </location>
</feature>